<evidence type="ECO:0000313" key="11">
    <source>
        <dbReference type="Proteomes" id="UP000306102"/>
    </source>
</evidence>
<feature type="domain" description="Trichome birefringence-like N-terminal" evidence="9">
    <location>
        <begin position="75"/>
        <end position="128"/>
    </location>
</feature>
<dbReference type="GO" id="GO:0005794">
    <property type="term" value="C:Golgi apparatus"/>
    <property type="evidence" value="ECO:0007669"/>
    <property type="project" value="TreeGrafter"/>
</dbReference>
<sequence length="425" mass="48822">MKSSSSSSLSSDKLHQYCIKKDKWFDLGSKPSPFFLLCSLGLTLIFGFFILHSPNPFKVPNQQTVFVKHHQNDDEKCDLFKGHWVPDMNGSLYTNWSCPTIPDSKNCFKNGREDADFVNWRWKPEQCDLPRFDPKTFLRIVQGKTMAFIGDSVARNQMESLLCLLSKEEIPREVYKDSEDRFRTWHFPFHDFTLMILWSKFLIKGKERVINGSNTGIFDLQLDRSDDKWAQKLPNIDYAIISDAHWFFRKLYLYEGNNLIGCVYCNEPNVTDHGLGFALRMSFRAALNHIDQCGECRSKMVTLLRTFSPAHFENGAWDTGGRCNRTSPLAGDGVKLGGVDLELRRIQLEEVERAKKRGERRGKKFGALDVTGAMMVRPDGHPGSHWGNKWMKGYDDCVHWCLPGPIDAWNDFLMAVLKKEAGLLV</sequence>
<dbReference type="InterPro" id="IPR026057">
    <property type="entry name" value="TBL_C"/>
</dbReference>
<dbReference type="InterPro" id="IPR029962">
    <property type="entry name" value="TBL"/>
</dbReference>
<dbReference type="Pfam" id="PF14416">
    <property type="entry name" value="PMR5N"/>
    <property type="match status" value="1"/>
</dbReference>
<feature type="domain" description="Trichome birefringence-like C-terminal" evidence="8">
    <location>
        <begin position="129"/>
        <end position="415"/>
    </location>
</feature>
<keyword evidence="4" id="KW-0735">Signal-anchor</keyword>
<gene>
    <name evidence="10" type="ORF">TEA_011566</name>
</gene>
<evidence type="ECO:0000256" key="7">
    <source>
        <dbReference type="SAM" id="Phobius"/>
    </source>
</evidence>
<keyword evidence="6 7" id="KW-0472">Membrane</keyword>
<dbReference type="PANTHER" id="PTHR32285:SF28">
    <property type="entry name" value="XYLOGLUCAN O-ACETYLTRANSFERASE 2"/>
    <property type="match status" value="1"/>
</dbReference>
<accession>A0A4S4EZY3</accession>
<dbReference type="PANTHER" id="PTHR32285">
    <property type="entry name" value="PROTEIN TRICHOME BIREFRINGENCE-LIKE 9-RELATED"/>
    <property type="match status" value="1"/>
</dbReference>
<evidence type="ECO:0000259" key="8">
    <source>
        <dbReference type="Pfam" id="PF13839"/>
    </source>
</evidence>
<feature type="transmembrane region" description="Helical" evidence="7">
    <location>
        <begin position="34"/>
        <end position="51"/>
    </location>
</feature>
<evidence type="ECO:0000256" key="2">
    <source>
        <dbReference type="ARBA" id="ARBA00007727"/>
    </source>
</evidence>
<dbReference type="GO" id="GO:0016020">
    <property type="term" value="C:membrane"/>
    <property type="evidence" value="ECO:0007669"/>
    <property type="project" value="UniProtKB-SubCell"/>
</dbReference>
<evidence type="ECO:0000313" key="10">
    <source>
        <dbReference type="EMBL" id="THG22699.1"/>
    </source>
</evidence>
<comment type="similarity">
    <text evidence="2">Belongs to the PC-esterase family. TBL subfamily.</text>
</comment>
<comment type="caution">
    <text evidence="10">The sequence shown here is derived from an EMBL/GenBank/DDBJ whole genome shotgun (WGS) entry which is preliminary data.</text>
</comment>
<evidence type="ECO:0000256" key="1">
    <source>
        <dbReference type="ARBA" id="ARBA00004167"/>
    </source>
</evidence>
<dbReference type="Pfam" id="PF13839">
    <property type="entry name" value="PC-Esterase"/>
    <property type="match status" value="1"/>
</dbReference>
<reference evidence="10 11" key="1">
    <citation type="journal article" date="2018" name="Proc. Natl. Acad. Sci. U.S.A.">
        <title>Draft genome sequence of Camellia sinensis var. sinensis provides insights into the evolution of the tea genome and tea quality.</title>
        <authorList>
            <person name="Wei C."/>
            <person name="Yang H."/>
            <person name="Wang S."/>
            <person name="Zhao J."/>
            <person name="Liu C."/>
            <person name="Gao L."/>
            <person name="Xia E."/>
            <person name="Lu Y."/>
            <person name="Tai Y."/>
            <person name="She G."/>
            <person name="Sun J."/>
            <person name="Cao H."/>
            <person name="Tong W."/>
            <person name="Gao Q."/>
            <person name="Li Y."/>
            <person name="Deng W."/>
            <person name="Jiang X."/>
            <person name="Wang W."/>
            <person name="Chen Q."/>
            <person name="Zhang S."/>
            <person name="Li H."/>
            <person name="Wu J."/>
            <person name="Wang P."/>
            <person name="Li P."/>
            <person name="Shi C."/>
            <person name="Zheng F."/>
            <person name="Jian J."/>
            <person name="Huang B."/>
            <person name="Shan D."/>
            <person name="Shi M."/>
            <person name="Fang C."/>
            <person name="Yue Y."/>
            <person name="Li F."/>
            <person name="Li D."/>
            <person name="Wei S."/>
            <person name="Han B."/>
            <person name="Jiang C."/>
            <person name="Yin Y."/>
            <person name="Xia T."/>
            <person name="Zhang Z."/>
            <person name="Bennetzen J.L."/>
            <person name="Zhao S."/>
            <person name="Wan X."/>
        </authorList>
    </citation>
    <scope>NUCLEOTIDE SEQUENCE [LARGE SCALE GENOMIC DNA]</scope>
    <source>
        <strain evidence="11">cv. Shuchazao</strain>
        <tissue evidence="10">Leaf</tissue>
    </source>
</reference>
<keyword evidence="11" id="KW-1185">Reference proteome</keyword>
<evidence type="ECO:0000256" key="6">
    <source>
        <dbReference type="ARBA" id="ARBA00023136"/>
    </source>
</evidence>
<evidence type="ECO:0000259" key="9">
    <source>
        <dbReference type="Pfam" id="PF14416"/>
    </source>
</evidence>
<evidence type="ECO:0000256" key="5">
    <source>
        <dbReference type="ARBA" id="ARBA00022989"/>
    </source>
</evidence>
<comment type="subcellular location">
    <subcellularLocation>
        <location evidence="1">Membrane</location>
        <topology evidence="1">Single-pass membrane protein</topology>
    </subcellularLocation>
</comment>
<dbReference type="EMBL" id="SDRB02000740">
    <property type="protein sequence ID" value="THG22699.1"/>
    <property type="molecule type" value="Genomic_DNA"/>
</dbReference>
<dbReference type="GO" id="GO:0016413">
    <property type="term" value="F:O-acetyltransferase activity"/>
    <property type="evidence" value="ECO:0007669"/>
    <property type="project" value="InterPro"/>
</dbReference>
<dbReference type="AlphaFoldDB" id="A0A4S4EZY3"/>
<proteinExistence type="inferred from homology"/>
<evidence type="ECO:0000256" key="3">
    <source>
        <dbReference type="ARBA" id="ARBA00022692"/>
    </source>
</evidence>
<dbReference type="Proteomes" id="UP000306102">
    <property type="component" value="Unassembled WGS sequence"/>
</dbReference>
<keyword evidence="5 7" id="KW-1133">Transmembrane helix</keyword>
<name>A0A4S4EZY3_CAMSN</name>
<dbReference type="InterPro" id="IPR025846">
    <property type="entry name" value="TBL_N"/>
</dbReference>
<keyword evidence="3 7" id="KW-0812">Transmembrane</keyword>
<evidence type="ECO:0000256" key="4">
    <source>
        <dbReference type="ARBA" id="ARBA00022968"/>
    </source>
</evidence>
<protein>
    <submittedName>
        <fullName evidence="10">Uncharacterized protein</fullName>
    </submittedName>
</protein>
<organism evidence="10 11">
    <name type="scientific">Camellia sinensis var. sinensis</name>
    <name type="common">China tea</name>
    <dbReference type="NCBI Taxonomy" id="542762"/>
    <lineage>
        <taxon>Eukaryota</taxon>
        <taxon>Viridiplantae</taxon>
        <taxon>Streptophyta</taxon>
        <taxon>Embryophyta</taxon>
        <taxon>Tracheophyta</taxon>
        <taxon>Spermatophyta</taxon>
        <taxon>Magnoliopsida</taxon>
        <taxon>eudicotyledons</taxon>
        <taxon>Gunneridae</taxon>
        <taxon>Pentapetalae</taxon>
        <taxon>asterids</taxon>
        <taxon>Ericales</taxon>
        <taxon>Theaceae</taxon>
        <taxon>Camellia</taxon>
    </lineage>
</organism>